<dbReference type="RefSeq" id="WP_082241503.1">
    <property type="nucleotide sequence ID" value="NZ_JAESJH010000005.1"/>
</dbReference>
<dbReference type="AlphaFoldDB" id="A0A0D6AXL8"/>
<dbReference type="GO" id="GO:0015074">
    <property type="term" value="P:DNA integration"/>
    <property type="evidence" value="ECO:0007669"/>
    <property type="project" value="InterPro"/>
</dbReference>
<dbReference type="SUPFAM" id="SSF56349">
    <property type="entry name" value="DNA breaking-rejoining enzymes"/>
    <property type="match status" value="1"/>
</dbReference>
<dbReference type="InterPro" id="IPR013762">
    <property type="entry name" value="Integrase-like_cat_sf"/>
</dbReference>
<dbReference type="Proteomes" id="UP000064912">
    <property type="component" value="Chromosome"/>
</dbReference>
<dbReference type="PATRIC" id="fig|35806.4.peg.473"/>
<evidence type="ECO:0000313" key="3">
    <source>
        <dbReference type="EMBL" id="BAQ67632.1"/>
    </source>
</evidence>
<evidence type="ECO:0000256" key="1">
    <source>
        <dbReference type="ARBA" id="ARBA00023172"/>
    </source>
</evidence>
<dbReference type="GO" id="GO:0006310">
    <property type="term" value="P:DNA recombination"/>
    <property type="evidence" value="ECO:0007669"/>
    <property type="project" value="UniProtKB-KW"/>
</dbReference>
<dbReference type="KEGG" id="rsu:NHU_00462"/>
<evidence type="ECO:0000259" key="2">
    <source>
        <dbReference type="PROSITE" id="PS51898"/>
    </source>
</evidence>
<organism evidence="3 4">
    <name type="scientific">Rhodovulum sulfidophilum</name>
    <name type="common">Rhodobacter sulfidophilus</name>
    <dbReference type="NCBI Taxonomy" id="35806"/>
    <lineage>
        <taxon>Bacteria</taxon>
        <taxon>Pseudomonadati</taxon>
        <taxon>Pseudomonadota</taxon>
        <taxon>Alphaproteobacteria</taxon>
        <taxon>Rhodobacterales</taxon>
        <taxon>Paracoccaceae</taxon>
        <taxon>Rhodovulum</taxon>
    </lineage>
</organism>
<dbReference type="Gene3D" id="1.10.443.10">
    <property type="entry name" value="Intergrase catalytic core"/>
    <property type="match status" value="1"/>
</dbReference>
<dbReference type="GO" id="GO:0003677">
    <property type="term" value="F:DNA binding"/>
    <property type="evidence" value="ECO:0007669"/>
    <property type="project" value="InterPro"/>
</dbReference>
<dbReference type="InterPro" id="IPR011010">
    <property type="entry name" value="DNA_brk_join_enz"/>
</dbReference>
<sequence length="366" mass="39883">MRQPVWGVQLKGVRRQRRGDRVVKYHRATGIRLPDLPETHPDFVAAWAAAEAGSADPLAKAARVAPVAIGSLSASIRAEQAGRDWKSLSAVYRSAMKREFDAMSEAYGKAQTKAIRPKHIEADLAKLSDGKANTRLKAWRRVMAGAKRRGEIEVDPSIQVKRRIVKSEGFPAWSAAEIASYRERWPIGTTARAAFELVFWTAARTIDAVTLGPRNIDHDGVLIYRQSKVGKPAHVPWNSALPAFASGWAVELSQVKDALQVTSGGFTFLEANGKVRSVKGLGNLIAESARTAGISKSAHGLRKSRLTAIAEAGGTAHAIMAWGGHQTLQEAERYTRAAQLKKLVMGDEHIENSVSLEIRDTKTAKT</sequence>
<name>A0A0D6AXL8_RHOSU</name>
<evidence type="ECO:0000313" key="4">
    <source>
        <dbReference type="Proteomes" id="UP000064912"/>
    </source>
</evidence>
<accession>A0A0D6AXL8</accession>
<dbReference type="PROSITE" id="PS51898">
    <property type="entry name" value="TYR_RECOMBINASE"/>
    <property type="match status" value="1"/>
</dbReference>
<protein>
    <submittedName>
        <fullName evidence="3">Phage integrase</fullName>
    </submittedName>
</protein>
<dbReference type="InterPro" id="IPR002104">
    <property type="entry name" value="Integrase_catalytic"/>
</dbReference>
<dbReference type="Pfam" id="PF00589">
    <property type="entry name" value="Phage_integrase"/>
    <property type="match status" value="1"/>
</dbReference>
<dbReference type="EMBL" id="AP014800">
    <property type="protein sequence ID" value="BAQ67632.1"/>
    <property type="molecule type" value="Genomic_DNA"/>
</dbReference>
<proteinExistence type="predicted"/>
<feature type="domain" description="Tyr recombinase" evidence="2">
    <location>
        <begin position="160"/>
        <end position="347"/>
    </location>
</feature>
<gene>
    <name evidence="3" type="ORF">NHU_00462</name>
</gene>
<reference evidence="3 4" key="1">
    <citation type="submission" date="2015-02" db="EMBL/GenBank/DDBJ databases">
        <title>Genome sequene of Rhodovulum sulfidophilum DSM 2351.</title>
        <authorList>
            <person name="Nagao N."/>
        </authorList>
    </citation>
    <scope>NUCLEOTIDE SEQUENCE [LARGE SCALE GENOMIC DNA]</scope>
    <source>
        <strain evidence="3 4">DSM 2351</strain>
    </source>
</reference>
<keyword evidence="1" id="KW-0233">DNA recombination</keyword>